<reference evidence="1 2" key="1">
    <citation type="journal article" date="2018" name="Nat. Biotechnol.">
        <title>A standardized bacterial taxonomy based on genome phylogeny substantially revises the tree of life.</title>
        <authorList>
            <person name="Parks D.H."/>
            <person name="Chuvochina M."/>
            <person name="Waite D.W."/>
            <person name="Rinke C."/>
            <person name="Skarshewski A."/>
            <person name="Chaumeil P.A."/>
            <person name="Hugenholtz P."/>
        </authorList>
    </citation>
    <scope>NUCLEOTIDE SEQUENCE [LARGE SCALE GENOMIC DNA]</scope>
    <source>
        <strain evidence="1">UBA10707</strain>
    </source>
</reference>
<keyword evidence="1" id="KW-0808">Transferase</keyword>
<evidence type="ECO:0000313" key="1">
    <source>
        <dbReference type="EMBL" id="HBP29603.1"/>
    </source>
</evidence>
<dbReference type="AlphaFoldDB" id="A0A356LF08"/>
<accession>A0A356LF08</accession>
<sequence>MRFDVSVSNKQIEQEMANLQARMTRGRHALGNLPLMDMQFPHMEFRVRKIAREQRVYAIDTGTGLLVGYSVFDILPEGSRRLHGTVRSVHSRYTAPYQGRGIASALYTKVLSDGFVLVSGARQSRAAYALWKSLGRRMRFEVVKITPETIEPLKISERDNRFHDLDVRLQLCAP</sequence>
<evidence type="ECO:0000313" key="2">
    <source>
        <dbReference type="Proteomes" id="UP000264036"/>
    </source>
</evidence>
<gene>
    <name evidence="1" type="ORF">DD666_09335</name>
</gene>
<dbReference type="GO" id="GO:0016740">
    <property type="term" value="F:transferase activity"/>
    <property type="evidence" value="ECO:0007669"/>
    <property type="project" value="UniProtKB-KW"/>
</dbReference>
<dbReference type="EMBL" id="DOEK01000025">
    <property type="protein sequence ID" value="HBP29603.1"/>
    <property type="molecule type" value="Genomic_DNA"/>
</dbReference>
<comment type="caution">
    <text evidence="1">The sequence shown here is derived from an EMBL/GenBank/DDBJ whole genome shotgun (WGS) entry which is preliminary data.</text>
</comment>
<protein>
    <submittedName>
        <fullName evidence="1">N-acetyltransferase</fullName>
    </submittedName>
</protein>
<organism evidence="1 2">
    <name type="scientific">Advenella kashmirensis</name>
    <dbReference type="NCBI Taxonomy" id="310575"/>
    <lineage>
        <taxon>Bacteria</taxon>
        <taxon>Pseudomonadati</taxon>
        <taxon>Pseudomonadota</taxon>
        <taxon>Betaproteobacteria</taxon>
        <taxon>Burkholderiales</taxon>
        <taxon>Alcaligenaceae</taxon>
    </lineage>
</organism>
<dbReference type="SUPFAM" id="SSF55729">
    <property type="entry name" value="Acyl-CoA N-acyltransferases (Nat)"/>
    <property type="match status" value="1"/>
</dbReference>
<name>A0A356LF08_9BURK</name>
<dbReference type="InterPro" id="IPR016181">
    <property type="entry name" value="Acyl_CoA_acyltransferase"/>
</dbReference>
<dbReference type="Proteomes" id="UP000264036">
    <property type="component" value="Unassembled WGS sequence"/>
</dbReference>
<proteinExistence type="predicted"/>